<protein>
    <submittedName>
        <fullName evidence="2">Anti-anti-sigma factor</fullName>
    </submittedName>
</protein>
<keyword evidence="3" id="KW-1185">Reference proteome</keyword>
<sequence>MVAPEYLTCTTVLVDDTTACVVPSGDLTFDNGGLLRDVVVDLLATLRPTRLHVDCAGLAFCDSFGLSVLLGARRAADEATTTLLLDNRPPWLDRLLQRTGTYHHLVPDDVGERRAG</sequence>
<dbReference type="Gene3D" id="3.30.750.24">
    <property type="entry name" value="STAS domain"/>
    <property type="match status" value="1"/>
</dbReference>
<evidence type="ECO:0000259" key="1">
    <source>
        <dbReference type="PROSITE" id="PS50801"/>
    </source>
</evidence>
<dbReference type="InterPro" id="IPR002645">
    <property type="entry name" value="STAS_dom"/>
</dbReference>
<evidence type="ECO:0000313" key="2">
    <source>
        <dbReference type="EMBL" id="MDR6594316.1"/>
    </source>
</evidence>
<dbReference type="EMBL" id="JAVDSG010000001">
    <property type="protein sequence ID" value="MDR6594316.1"/>
    <property type="molecule type" value="Genomic_DNA"/>
</dbReference>
<organism evidence="2 3">
    <name type="scientific">Saccharothrix longispora</name>
    <dbReference type="NCBI Taxonomy" id="33920"/>
    <lineage>
        <taxon>Bacteria</taxon>
        <taxon>Bacillati</taxon>
        <taxon>Actinomycetota</taxon>
        <taxon>Actinomycetes</taxon>
        <taxon>Pseudonocardiales</taxon>
        <taxon>Pseudonocardiaceae</taxon>
        <taxon>Saccharothrix</taxon>
    </lineage>
</organism>
<comment type="caution">
    <text evidence="2">The sequence shown here is derived from an EMBL/GenBank/DDBJ whole genome shotgun (WGS) entry which is preliminary data.</text>
</comment>
<accession>A0ABU1PUJ4</accession>
<dbReference type="InterPro" id="IPR036513">
    <property type="entry name" value="STAS_dom_sf"/>
</dbReference>
<dbReference type="Pfam" id="PF13466">
    <property type="entry name" value="STAS_2"/>
    <property type="match status" value="1"/>
</dbReference>
<dbReference type="Proteomes" id="UP001268819">
    <property type="component" value="Unassembled WGS sequence"/>
</dbReference>
<dbReference type="CDD" id="cd07043">
    <property type="entry name" value="STAS_anti-anti-sigma_factors"/>
    <property type="match status" value="1"/>
</dbReference>
<name>A0ABU1PUJ4_9PSEU</name>
<dbReference type="PROSITE" id="PS50801">
    <property type="entry name" value="STAS"/>
    <property type="match status" value="1"/>
</dbReference>
<gene>
    <name evidence="2" type="ORF">J2S66_002700</name>
</gene>
<dbReference type="SUPFAM" id="SSF52091">
    <property type="entry name" value="SpoIIaa-like"/>
    <property type="match status" value="1"/>
</dbReference>
<proteinExistence type="predicted"/>
<feature type="domain" description="STAS" evidence="1">
    <location>
        <begin position="24"/>
        <end position="116"/>
    </location>
</feature>
<reference evidence="2 3" key="1">
    <citation type="submission" date="2023-07" db="EMBL/GenBank/DDBJ databases">
        <title>Sequencing the genomes of 1000 actinobacteria strains.</title>
        <authorList>
            <person name="Klenk H.-P."/>
        </authorList>
    </citation>
    <scope>NUCLEOTIDE SEQUENCE [LARGE SCALE GENOMIC DNA]</scope>
    <source>
        <strain evidence="2 3">DSM 43749</strain>
    </source>
</reference>
<dbReference type="RefSeq" id="WP_310307325.1">
    <property type="nucleotide sequence ID" value="NZ_BAAAXB010000001.1"/>
</dbReference>
<dbReference type="InterPro" id="IPR058548">
    <property type="entry name" value="MlaB-like_STAS"/>
</dbReference>
<evidence type="ECO:0000313" key="3">
    <source>
        <dbReference type="Proteomes" id="UP001268819"/>
    </source>
</evidence>